<evidence type="ECO:0000256" key="3">
    <source>
        <dbReference type="ARBA" id="ARBA00022801"/>
    </source>
</evidence>
<keyword evidence="5 7" id="KW-0520">NAD</keyword>
<dbReference type="AlphaFoldDB" id="A0A0L9Y828"/>
<evidence type="ECO:0000256" key="4">
    <source>
        <dbReference type="ARBA" id="ARBA00022842"/>
    </source>
</evidence>
<dbReference type="InterPro" id="IPR012000">
    <property type="entry name" value="Thiamin_PyroP_enz_cen_dom"/>
</dbReference>
<sequence length="643" mass="71489">MKSTKMTTAQALVRFLDNQYVSFDGKEEKFVHGIFTIFGHGIVVGLGQALDENTRDLKVYQGRNEQGMAHAATAFAKQNNRRKIIACSSSIGPGAANMVTAAATATVNNIPLLLLPGDSFATRQPDPVLQQIEQSYNLGITTNDVFKPVCKYWDRVNRPEQLMSAMINAMRVLTDPAETGAVCISLPQDVQGESFEFPEYFFKKRVHKITRPLAVEEEFYECLNIIKNKKKPIIICGGGVRYSEAGDALSKFANKFNIPIGETQAGKSSIKSSDPMNLGGIGVTGNLASNIIAKDADLVIGVGTRFSDFTTASKSLFKNPDVEFVTINLSKFHASKLDSCKMVGDAKECLEYLHKLLEKENYISSYKDEIKDAKIAWKEEMKRLTNIKYEENFEPIIKFRNKESLEEFKKLTDTTITQTSALGLIRECIDDDSIIVGASGSLPGDLQRMWETESLNSYHMEYGYSCMGYEIAAGFGAKLADPEKEVYSILGDGSYLMLHSELITSIQENKKVNVLLFDNCGFGCINNLQMSNGIGNLATEFRYRNSETNKLNGKLIPIDFAKAAEGYGLKTYTAKNLEELKNALIDAKKQKVSTLIDIKVLPKTMTDGYESWWHVGLAEVSEKESVNEAFKNSKKILKGARKY</sequence>
<feature type="binding site" evidence="7">
    <location>
        <position position="492"/>
    </location>
    <ligand>
        <name>Mg(2+)</name>
        <dbReference type="ChEBI" id="CHEBI:18420"/>
    </ligand>
</feature>
<protein>
    <recommendedName>
        <fullName evidence="7">3D-(3,5/4)-trihydroxycyclohexane-1,2-dione hydrolase</fullName>
        <shortName evidence="7">THcHDO hydrolase</shortName>
        <ecNumber evidence="7">3.7.1.22</ecNumber>
    </recommendedName>
</protein>
<evidence type="ECO:0000256" key="5">
    <source>
        <dbReference type="ARBA" id="ARBA00023027"/>
    </source>
</evidence>
<feature type="domain" description="Thiamine pyrophosphate enzyme TPP-binding" evidence="9">
    <location>
        <begin position="440"/>
        <end position="598"/>
    </location>
</feature>
<evidence type="ECO:0000259" key="10">
    <source>
        <dbReference type="Pfam" id="PF02776"/>
    </source>
</evidence>
<gene>
    <name evidence="7 11" type="primary">iolD</name>
    <name evidence="11" type="ORF">FC774_15020</name>
    <name evidence="12" type="ORF">FDB51_02890</name>
</gene>
<evidence type="ECO:0000256" key="6">
    <source>
        <dbReference type="ARBA" id="ARBA00023052"/>
    </source>
</evidence>
<dbReference type="Proteomes" id="UP000476820">
    <property type="component" value="Unassembled WGS sequence"/>
</dbReference>
<dbReference type="GO" id="GO:0050660">
    <property type="term" value="F:flavin adenine dinucleotide binding"/>
    <property type="evidence" value="ECO:0007669"/>
    <property type="project" value="TreeGrafter"/>
</dbReference>
<comment type="cofactor">
    <cofactor evidence="7">
        <name>Mg(2+)</name>
        <dbReference type="ChEBI" id="CHEBI:18420"/>
    </cofactor>
    <text evidence="7">Binds 1 Mg(2+) ion per subunit.</text>
</comment>
<dbReference type="OrthoDB" id="4494979at2"/>
<dbReference type="GO" id="GO:0009099">
    <property type="term" value="P:L-valine biosynthetic process"/>
    <property type="evidence" value="ECO:0007669"/>
    <property type="project" value="TreeGrafter"/>
</dbReference>
<evidence type="ECO:0000256" key="2">
    <source>
        <dbReference type="ARBA" id="ARBA00022723"/>
    </source>
</evidence>
<keyword evidence="3 7" id="KW-0378">Hydrolase</keyword>
<dbReference type="EMBL" id="SWVK01000003">
    <property type="protein sequence ID" value="NFN34088.1"/>
    <property type="molecule type" value="Genomic_DNA"/>
</dbReference>
<feature type="domain" description="Thiamine pyrophosphate enzyme N-terminal TPP-binding" evidence="10">
    <location>
        <begin position="31"/>
        <end position="133"/>
    </location>
</feature>
<dbReference type="GO" id="GO:0019310">
    <property type="term" value="P:inositol catabolic process"/>
    <property type="evidence" value="ECO:0007669"/>
    <property type="project" value="UniProtKB-UniRule"/>
</dbReference>
<dbReference type="NCBIfam" id="TIGR04377">
    <property type="entry name" value="myo_inos_iolD"/>
    <property type="match status" value="1"/>
</dbReference>
<dbReference type="Gene3D" id="3.40.50.1220">
    <property type="entry name" value="TPP-binding domain"/>
    <property type="match status" value="1"/>
</dbReference>
<dbReference type="HAMAP" id="MF_01669">
    <property type="entry name" value="IolD"/>
    <property type="match status" value="1"/>
</dbReference>
<reference evidence="13 14" key="1">
    <citation type="submission" date="2019-04" db="EMBL/GenBank/DDBJ databases">
        <title>Genome sequencing of Clostridium botulinum Groups I-IV and Clostridium butyricum.</title>
        <authorList>
            <person name="Brunt J."/>
            <person name="Van Vliet A.H.M."/>
            <person name="Stringer S.C."/>
            <person name="Carter A.T."/>
            <person name="Peck M.W."/>
        </authorList>
    </citation>
    <scope>NUCLEOTIDE SEQUENCE [LARGE SCALE GENOMIC DNA]</scope>
    <source>
        <strain evidence="11 14">1605</strain>
        <strain evidence="12 13">CB-K-33E</strain>
    </source>
</reference>
<dbReference type="InterPro" id="IPR029035">
    <property type="entry name" value="DHS-like_NAD/FAD-binding_dom"/>
</dbReference>
<dbReference type="InterPro" id="IPR012001">
    <property type="entry name" value="Thiamin_PyroP_enz_TPP-bd_dom"/>
</dbReference>
<keyword evidence="2 7" id="KW-0479">Metal-binding</keyword>
<feature type="binding site" evidence="7">
    <location>
        <position position="519"/>
    </location>
    <ligand>
        <name>Mg(2+)</name>
        <dbReference type="ChEBI" id="CHEBI:18420"/>
    </ligand>
</feature>
<comment type="cofactor">
    <cofactor evidence="7">
        <name>thiamine diphosphate</name>
        <dbReference type="ChEBI" id="CHEBI:58937"/>
    </cofactor>
    <text evidence="7">Binds 1 thiamine pyrophosphate per subunit.</text>
</comment>
<dbReference type="InterPro" id="IPR029061">
    <property type="entry name" value="THDP-binding"/>
</dbReference>
<dbReference type="CDD" id="cd07035">
    <property type="entry name" value="TPP_PYR_POX_like"/>
    <property type="match status" value="1"/>
</dbReference>
<feature type="domain" description="Thiamine pyrophosphate enzyme central" evidence="8">
    <location>
        <begin position="222"/>
        <end position="353"/>
    </location>
</feature>
<dbReference type="InterPro" id="IPR030817">
    <property type="entry name" value="Myo_inos_IolD"/>
</dbReference>
<dbReference type="EMBL" id="SWOV01000053">
    <property type="protein sequence ID" value="NFF89165.1"/>
    <property type="molecule type" value="Genomic_DNA"/>
</dbReference>
<dbReference type="PANTHER" id="PTHR18968">
    <property type="entry name" value="THIAMINE PYROPHOSPHATE ENZYMES"/>
    <property type="match status" value="1"/>
</dbReference>
<proteinExistence type="inferred from homology"/>
<evidence type="ECO:0000313" key="14">
    <source>
        <dbReference type="Proteomes" id="UP000476820"/>
    </source>
</evidence>
<dbReference type="GO" id="GO:0009097">
    <property type="term" value="P:isoleucine biosynthetic process"/>
    <property type="evidence" value="ECO:0007669"/>
    <property type="project" value="TreeGrafter"/>
</dbReference>
<dbReference type="GO" id="GO:0102481">
    <property type="term" value="F:3D-(3,5/4)-trihydroxycyclohexane-1,2-dione hydrolase activity"/>
    <property type="evidence" value="ECO:0007669"/>
    <property type="project" value="UniProtKB-EC"/>
</dbReference>
<evidence type="ECO:0000256" key="7">
    <source>
        <dbReference type="HAMAP-Rule" id="MF_01669"/>
    </source>
</evidence>
<evidence type="ECO:0000259" key="9">
    <source>
        <dbReference type="Pfam" id="PF02775"/>
    </source>
</evidence>
<dbReference type="Proteomes" id="UP000473681">
    <property type="component" value="Unassembled WGS sequence"/>
</dbReference>
<feature type="binding site" evidence="7">
    <location>
        <position position="65"/>
    </location>
    <ligand>
        <name>thiamine diphosphate</name>
        <dbReference type="ChEBI" id="CHEBI:58937"/>
    </ligand>
</feature>
<dbReference type="PROSITE" id="PS00187">
    <property type="entry name" value="TPP_ENZYMES"/>
    <property type="match status" value="1"/>
</dbReference>
<dbReference type="GO" id="GO:0030976">
    <property type="term" value="F:thiamine pyrophosphate binding"/>
    <property type="evidence" value="ECO:0007669"/>
    <property type="project" value="UniProtKB-UniRule"/>
</dbReference>
<dbReference type="Gene3D" id="3.40.50.970">
    <property type="match status" value="2"/>
</dbReference>
<dbReference type="InterPro" id="IPR045229">
    <property type="entry name" value="TPP_enz"/>
</dbReference>
<evidence type="ECO:0000256" key="1">
    <source>
        <dbReference type="ARBA" id="ARBA00007812"/>
    </source>
</evidence>
<comment type="function">
    <text evidence="7">Involved in the cleavage of the C1-C2 bond of 3D-(3,5/4)-trihydroxycyclohexane-1,2-dione (THcHDO) to yield 5-deoxy-glucuronate (5DG).</text>
</comment>
<comment type="catalytic activity">
    <reaction evidence="7">
        <text>3D-3,5/4-trihydroxycyclohexane-1,2-dione + H2O = 5-deoxy-D-glucuronate + H(+)</text>
        <dbReference type="Rhea" id="RHEA:25836"/>
        <dbReference type="ChEBI" id="CHEBI:15377"/>
        <dbReference type="ChEBI" id="CHEBI:15378"/>
        <dbReference type="ChEBI" id="CHEBI:28446"/>
        <dbReference type="ChEBI" id="CHEBI:58852"/>
        <dbReference type="EC" id="3.7.1.22"/>
    </reaction>
</comment>
<dbReference type="RefSeq" id="WP_012450689.1">
    <property type="nucleotide sequence ID" value="NZ_CP010520.1"/>
</dbReference>
<dbReference type="Pfam" id="PF00205">
    <property type="entry name" value="TPP_enzyme_M"/>
    <property type="match status" value="1"/>
</dbReference>
<accession>A0A0L9Y828</accession>
<evidence type="ECO:0000313" key="13">
    <source>
        <dbReference type="Proteomes" id="UP000473681"/>
    </source>
</evidence>
<feature type="region of interest" description="Thiamine pyrophosphate binding" evidence="7">
    <location>
        <begin position="441"/>
        <end position="521"/>
    </location>
</feature>
<comment type="pathway">
    <text evidence="7">Polyol metabolism; myo-inositol degradation into acetyl-CoA; acetyl-CoA from myo-inositol: step 3/7.</text>
</comment>
<evidence type="ECO:0000313" key="11">
    <source>
        <dbReference type="EMBL" id="NFF89165.1"/>
    </source>
</evidence>
<dbReference type="SUPFAM" id="SSF52467">
    <property type="entry name" value="DHS-like NAD/FAD-binding domain"/>
    <property type="match status" value="1"/>
</dbReference>
<organism evidence="11 14">
    <name type="scientific">Clostridium botulinum</name>
    <dbReference type="NCBI Taxonomy" id="1491"/>
    <lineage>
        <taxon>Bacteria</taxon>
        <taxon>Bacillati</taxon>
        <taxon>Bacillota</taxon>
        <taxon>Clostridia</taxon>
        <taxon>Eubacteriales</taxon>
        <taxon>Clostridiaceae</taxon>
        <taxon>Clostridium</taxon>
    </lineage>
</organism>
<dbReference type="SMR" id="A0A0L9Y828"/>
<dbReference type="InterPro" id="IPR000399">
    <property type="entry name" value="TPP-bd_CS"/>
</dbReference>
<keyword evidence="6 7" id="KW-0786">Thiamine pyrophosphate</keyword>
<dbReference type="InterPro" id="IPR023757">
    <property type="entry name" value="THcHDO_hydrolase_firmi"/>
</dbReference>
<comment type="caution">
    <text evidence="11">The sequence shown here is derived from an EMBL/GenBank/DDBJ whole genome shotgun (WGS) entry which is preliminary data.</text>
</comment>
<dbReference type="CDD" id="cd02003">
    <property type="entry name" value="TPP_IolD"/>
    <property type="match status" value="1"/>
</dbReference>
<evidence type="ECO:0000313" key="12">
    <source>
        <dbReference type="EMBL" id="NFN34088.1"/>
    </source>
</evidence>
<dbReference type="InterPro" id="IPR011766">
    <property type="entry name" value="TPP_enzyme_TPP-bd"/>
</dbReference>
<name>A0A0L9Y828_CLOBO</name>
<dbReference type="GO" id="GO:0003984">
    <property type="term" value="F:acetolactate synthase activity"/>
    <property type="evidence" value="ECO:0007669"/>
    <property type="project" value="TreeGrafter"/>
</dbReference>
<dbReference type="UniPathway" id="UPA00076">
    <property type="reaction ID" value="UER00145"/>
</dbReference>
<keyword evidence="4 7" id="KW-0460">Magnesium</keyword>
<dbReference type="GO" id="GO:0000287">
    <property type="term" value="F:magnesium ion binding"/>
    <property type="evidence" value="ECO:0007669"/>
    <property type="project" value="UniProtKB-UniRule"/>
</dbReference>
<dbReference type="Pfam" id="PF02776">
    <property type="entry name" value="TPP_enzyme_N"/>
    <property type="match status" value="1"/>
</dbReference>
<dbReference type="GO" id="GO:0005948">
    <property type="term" value="C:acetolactate synthase complex"/>
    <property type="evidence" value="ECO:0007669"/>
    <property type="project" value="TreeGrafter"/>
</dbReference>
<evidence type="ECO:0000259" key="8">
    <source>
        <dbReference type="Pfam" id="PF00205"/>
    </source>
</evidence>
<comment type="similarity">
    <text evidence="1 7">Belongs to the TPP enzyme family.</text>
</comment>
<dbReference type="EC" id="3.7.1.22" evidence="7"/>
<dbReference type="SUPFAM" id="SSF52518">
    <property type="entry name" value="Thiamin diphosphate-binding fold (THDP-binding)"/>
    <property type="match status" value="2"/>
</dbReference>
<dbReference type="Pfam" id="PF02775">
    <property type="entry name" value="TPP_enzyme_C"/>
    <property type="match status" value="1"/>
</dbReference>
<dbReference type="PANTHER" id="PTHR18968:SF9">
    <property type="entry name" value="3D-(3,5_4)-TRIHYDROXYCYCLOHEXANE-1,2-DIONE HYDROLASE"/>
    <property type="match status" value="1"/>
</dbReference>